<keyword evidence="1" id="KW-0732">Signal</keyword>
<protein>
    <recommendedName>
        <fullName evidence="4">DUF481 domain-containing protein</fullName>
    </recommendedName>
</protein>
<accession>A0A933SC86</accession>
<feature type="signal peptide" evidence="1">
    <location>
        <begin position="1"/>
        <end position="22"/>
    </location>
</feature>
<evidence type="ECO:0000256" key="1">
    <source>
        <dbReference type="SAM" id="SignalP"/>
    </source>
</evidence>
<feature type="chain" id="PRO_5037012866" description="DUF481 domain-containing protein" evidence="1">
    <location>
        <begin position="23"/>
        <end position="440"/>
    </location>
</feature>
<dbReference type="AlphaFoldDB" id="A0A933SC86"/>
<sequence length="440" mass="48406">MRSWSGAAICCALFALAPLASAQPVSSPPSTPAAAAAADSAQGPPRLRLHVTCTDTDLDYDYLKRELSWVDWVRDRADADVRVLLTLRRTGSGGDEGTFYVTRPHGGGPAADTLRVFASATDSDDAKRQLVARTLRALLARDLAERPEGPRLNVQLAAPPSSATPAAATRDPWDHWVYKLGTNGYVNGEQSYGSASVRSSLTASRVTERHKLGASLSQNYNQSRYEFEDGSTYSTFTRSWNGRGLFTRALSPRWSAGTSLNVSSSSWSNIHLSYGVGPAVEFDVFPYLESSSRSLTFGYQLYVSHAAYEELTLYGKTTETLLRDEFDASLALRKPWGSLDLSGSYSHYLHDVSKYRLSSYVSADLKLWRGFSLEGHVWAARTRDQLALRRGDATDTEVITRQHQLASGYQYNGSFGISYRFGSIFDNVVNQRLENTLGGL</sequence>
<evidence type="ECO:0008006" key="4">
    <source>
        <dbReference type="Google" id="ProtNLM"/>
    </source>
</evidence>
<comment type="caution">
    <text evidence="2">The sequence shown here is derived from an EMBL/GenBank/DDBJ whole genome shotgun (WGS) entry which is preliminary data.</text>
</comment>
<dbReference type="EMBL" id="JACRIW010000031">
    <property type="protein sequence ID" value="MBI5168605.1"/>
    <property type="molecule type" value="Genomic_DNA"/>
</dbReference>
<organism evidence="2 3">
    <name type="scientific">Eiseniibacteriota bacterium</name>
    <dbReference type="NCBI Taxonomy" id="2212470"/>
    <lineage>
        <taxon>Bacteria</taxon>
        <taxon>Candidatus Eiseniibacteriota</taxon>
    </lineage>
</organism>
<dbReference type="Proteomes" id="UP000696931">
    <property type="component" value="Unassembled WGS sequence"/>
</dbReference>
<evidence type="ECO:0000313" key="3">
    <source>
        <dbReference type="Proteomes" id="UP000696931"/>
    </source>
</evidence>
<reference evidence="2" key="1">
    <citation type="submission" date="2020-07" db="EMBL/GenBank/DDBJ databases">
        <title>Huge and variable diversity of episymbiotic CPR bacteria and DPANN archaea in groundwater ecosystems.</title>
        <authorList>
            <person name="He C.Y."/>
            <person name="Keren R."/>
            <person name="Whittaker M."/>
            <person name="Farag I.F."/>
            <person name="Doudna J."/>
            <person name="Cate J.H.D."/>
            <person name="Banfield J.F."/>
        </authorList>
    </citation>
    <scope>NUCLEOTIDE SEQUENCE</scope>
    <source>
        <strain evidence="2">NC_groundwater_1813_Pr3_B-0.1um_71_17</strain>
    </source>
</reference>
<evidence type="ECO:0000313" key="2">
    <source>
        <dbReference type="EMBL" id="MBI5168605.1"/>
    </source>
</evidence>
<name>A0A933SC86_UNCEI</name>
<proteinExistence type="predicted"/>
<gene>
    <name evidence="2" type="ORF">HZA61_03865</name>
</gene>